<dbReference type="GO" id="GO:0006627">
    <property type="term" value="P:protein processing involved in protein targeting to mitochondrion"/>
    <property type="evidence" value="ECO:0007669"/>
    <property type="project" value="TreeGrafter"/>
</dbReference>
<evidence type="ECO:0000256" key="9">
    <source>
        <dbReference type="ARBA" id="ARBA00022946"/>
    </source>
</evidence>
<evidence type="ECO:0000256" key="3">
    <source>
        <dbReference type="ARBA" id="ARBA00006040"/>
    </source>
</evidence>
<organism evidence="15 16">
    <name type="scientific">Rhizophagus clarus</name>
    <dbReference type="NCBI Taxonomy" id="94130"/>
    <lineage>
        <taxon>Eukaryota</taxon>
        <taxon>Fungi</taxon>
        <taxon>Fungi incertae sedis</taxon>
        <taxon>Mucoromycota</taxon>
        <taxon>Glomeromycotina</taxon>
        <taxon>Glomeromycetes</taxon>
        <taxon>Glomerales</taxon>
        <taxon>Glomeraceae</taxon>
        <taxon>Rhizophagus</taxon>
    </lineage>
</organism>
<evidence type="ECO:0000256" key="10">
    <source>
        <dbReference type="ARBA" id="ARBA00023049"/>
    </source>
</evidence>
<dbReference type="PROSITE" id="PS51745">
    <property type="entry name" value="PB1"/>
    <property type="match status" value="1"/>
</dbReference>
<evidence type="ECO:0000256" key="5">
    <source>
        <dbReference type="ARBA" id="ARBA00022670"/>
    </source>
</evidence>
<evidence type="ECO:0000313" key="16">
    <source>
        <dbReference type="Proteomes" id="UP000615446"/>
    </source>
</evidence>
<dbReference type="Proteomes" id="UP000615446">
    <property type="component" value="Unassembled WGS sequence"/>
</dbReference>
<dbReference type="OrthoDB" id="17530at2759"/>
<dbReference type="InterPro" id="IPR024077">
    <property type="entry name" value="Neurolysin/TOP_dom2"/>
</dbReference>
<name>A0A8H3QE32_9GLOM</name>
<dbReference type="PANTHER" id="PTHR11804:SF79">
    <property type="entry name" value="MITOCHONDRIAL INTERMEDIATE PEPTIDASE"/>
    <property type="match status" value="1"/>
</dbReference>
<dbReference type="CDD" id="cd06457">
    <property type="entry name" value="M3A_MIP"/>
    <property type="match status" value="1"/>
</dbReference>
<dbReference type="FunFam" id="3.40.390.10:FF:000055">
    <property type="entry name" value="Related to mitochondrial intermediate peptidase"/>
    <property type="match status" value="1"/>
</dbReference>
<evidence type="ECO:0000256" key="13">
    <source>
        <dbReference type="RuleBase" id="RU003435"/>
    </source>
</evidence>
<dbReference type="InterPro" id="IPR024079">
    <property type="entry name" value="MetalloPept_cat_dom_sf"/>
</dbReference>
<feature type="domain" description="PB1" evidence="14">
    <location>
        <begin position="1028"/>
        <end position="1106"/>
    </location>
</feature>
<dbReference type="EMBL" id="BLAL01000009">
    <property type="protein sequence ID" value="GES73714.1"/>
    <property type="molecule type" value="Genomic_DNA"/>
</dbReference>
<dbReference type="InterPro" id="IPR053793">
    <property type="entry name" value="PB1-like"/>
</dbReference>
<dbReference type="GO" id="GO:0004222">
    <property type="term" value="F:metalloendopeptidase activity"/>
    <property type="evidence" value="ECO:0007669"/>
    <property type="project" value="UniProtKB-EC"/>
</dbReference>
<dbReference type="PANTHER" id="PTHR11804">
    <property type="entry name" value="PROTEASE M3 THIMET OLIGOPEPTIDASE-RELATED"/>
    <property type="match status" value="1"/>
</dbReference>
<dbReference type="InterPro" id="IPR033851">
    <property type="entry name" value="M3A_MIP"/>
</dbReference>
<comment type="subcellular location">
    <subcellularLocation>
        <location evidence="2">Mitochondrion matrix</location>
    </subcellularLocation>
</comment>
<dbReference type="InterPro" id="IPR045090">
    <property type="entry name" value="Pept_M3A_M3B"/>
</dbReference>
<dbReference type="Gene3D" id="1.10.1370.10">
    <property type="entry name" value="Neurolysin, domain 3"/>
    <property type="match status" value="1"/>
</dbReference>
<dbReference type="Gene3D" id="3.40.390.10">
    <property type="entry name" value="Collagenase (Catalytic Domain)"/>
    <property type="match status" value="1"/>
</dbReference>
<dbReference type="InterPro" id="IPR001567">
    <property type="entry name" value="Pept_M3A_M3B_dom"/>
</dbReference>
<dbReference type="Pfam" id="PF01432">
    <property type="entry name" value="Peptidase_M3"/>
    <property type="match status" value="1"/>
</dbReference>
<evidence type="ECO:0000259" key="14">
    <source>
        <dbReference type="PROSITE" id="PS51745"/>
    </source>
</evidence>
<evidence type="ECO:0000313" key="15">
    <source>
        <dbReference type="EMBL" id="GES73714.1"/>
    </source>
</evidence>
<dbReference type="GO" id="GO:0006518">
    <property type="term" value="P:peptide metabolic process"/>
    <property type="evidence" value="ECO:0007669"/>
    <property type="project" value="TreeGrafter"/>
</dbReference>
<accession>A0A8H3QE32</accession>
<keyword evidence="6 13" id="KW-0479">Metal-binding</keyword>
<evidence type="ECO:0000256" key="2">
    <source>
        <dbReference type="ARBA" id="ARBA00004305"/>
    </source>
</evidence>
<comment type="cofactor">
    <cofactor evidence="13">
        <name>Zn(2+)</name>
        <dbReference type="ChEBI" id="CHEBI:29105"/>
    </cofactor>
    <text evidence="13">Binds 1 zinc ion.</text>
</comment>
<keyword evidence="9" id="KW-0809">Transit peptide</keyword>
<keyword evidence="10 13" id="KW-0482">Metalloprotease</keyword>
<keyword evidence="7 13" id="KW-0378">Hydrolase</keyword>
<dbReference type="Gene3D" id="3.10.20.90">
    <property type="entry name" value="Phosphatidylinositol 3-kinase Catalytic Subunit, Chain A, domain 1"/>
    <property type="match status" value="1"/>
</dbReference>
<comment type="similarity">
    <text evidence="3 13">Belongs to the peptidase M3 family.</text>
</comment>
<evidence type="ECO:0000256" key="11">
    <source>
        <dbReference type="ARBA" id="ARBA00023128"/>
    </source>
</evidence>
<keyword evidence="5 13" id="KW-0645">Protease</keyword>
<evidence type="ECO:0000256" key="12">
    <source>
        <dbReference type="ARBA" id="ARBA00025208"/>
    </source>
</evidence>
<dbReference type="SMART" id="SM00666">
    <property type="entry name" value="PB1"/>
    <property type="match status" value="1"/>
</dbReference>
<dbReference type="InterPro" id="IPR000270">
    <property type="entry name" value="PB1_dom"/>
</dbReference>
<evidence type="ECO:0000256" key="8">
    <source>
        <dbReference type="ARBA" id="ARBA00022833"/>
    </source>
</evidence>
<dbReference type="CDD" id="cd05992">
    <property type="entry name" value="PB1"/>
    <property type="match status" value="1"/>
</dbReference>
<dbReference type="GO" id="GO:0046872">
    <property type="term" value="F:metal ion binding"/>
    <property type="evidence" value="ECO:0007669"/>
    <property type="project" value="UniProtKB-UniRule"/>
</dbReference>
<dbReference type="Pfam" id="PF00564">
    <property type="entry name" value="PB1"/>
    <property type="match status" value="1"/>
</dbReference>
<comment type="caution">
    <text evidence="15">The sequence shown here is derived from an EMBL/GenBank/DDBJ whole genome shotgun (WGS) entry which is preliminary data.</text>
</comment>
<protein>
    <recommendedName>
        <fullName evidence="4">mitochondrial intermediate peptidase</fullName>
        <ecNumber evidence="4">3.4.24.59</ecNumber>
    </recommendedName>
</protein>
<evidence type="ECO:0000256" key="7">
    <source>
        <dbReference type="ARBA" id="ARBA00022801"/>
    </source>
</evidence>
<dbReference type="SUPFAM" id="SSF55486">
    <property type="entry name" value="Metalloproteases ('zincins'), catalytic domain"/>
    <property type="match status" value="1"/>
</dbReference>
<comment type="catalytic activity">
    <reaction evidence="1">
        <text>Release of an N-terminal octapeptide as second stage of processing of some proteins imported into the mitochondrion.</text>
        <dbReference type="EC" id="3.4.24.59"/>
    </reaction>
</comment>
<proteinExistence type="inferred from homology"/>
<sequence length="1106" mass="127815">MQFNRLMQSATCLLQRRTFRPFTTIKSKRTKNTVYNLSHGENSGSSESVNTKANQIETSQVVFPFVSTIDKASHTDETLRLIFDDEDFWNHFTSRTRTLAALEYATRKFTGLFRNPELATPRGFHLEAEKALRRVKLLVDRITNASTEEELRKVVKNMDRLSDTLCSVIDTAEFIRSSHPDPKFAQAANLAYGYLCSYMNSLNTNTDLYQVLKKVLSTPSITSQFSSEEFQVANTFLRDFEKSGIHLPSSDREQFVRLSDKIITLGRQFTQILLQKRINRINVDVSLLEGLHPGLNKDIKGRITSLSTKAWEAQMVLKSVKDEGVRKEMYIAANSATKEQIILLEDLLKTRAELAKLVGMESYSHIFLIDKMVKNPEHVQTFLRTLSNHHRPKALADLRLLQEAKQLFTKSGTLPTVYAWDRYFYTERIKFLSLTQPVSPISPYFSVGSVIQGLSRLFSRLYGISFEPAEIMPGEVWHDDVRKLEVIDEQEGKVGTIYCDLFSRNGKFQNAAHYTVRCSRRVDDDDGISDIPSDIDITEMGELSNSDHGVKVNGRAGRYQLPVIVLTCDFMKPKGKQYPSLLNWVEVETLFHEMGHAMHSMIGRTNFHNVSGTRCPTDFVELPSILMEHFVYSPHVLSLFAKHYETRETIPLDLIKTHIKARLQFSAMETQSQIFMAILDQLYHSKLATDSNSFDTTAILYNLQDTVELFPSVPGTAWQVQFGHLFGYGAGYYSYLFGRALAGKIWKEIFEKDPLNREAGQLFRDEVLKWGGSRDPWLCIGKALNDDRITVGDSKSVSIVGEWLFKRETFYNQATIHSAFTQPEIYILDGSEIRVFFMSNAHEPPSQSSKSLSNSDASYIRDWKTEGACAQLYLSRLQFNKFIENNKKNSTNKYSPPKFRYRYLKEVIILYLINNGQIFIPLRALKCIEKGINKEVKMILREDKKKLIEYNWNDNYTHGKKIAIKENIRASNYIFLKFHDDVSIKEIDIVGLHIDHLINKNSSRISLSPNNESSWYSNWGLLKDDNKELIIKFHINDEIRIFLFDYSLQFQEIKERIEKTCKLQTIRKLKYKDNEDEFITISSHEEFRIAYSLYSKNKKLEMWYFQ</sequence>
<dbReference type="EC" id="3.4.24.59" evidence="4"/>
<gene>
    <name evidence="15" type="ORF">RCL2_000123300</name>
</gene>
<keyword evidence="8 13" id="KW-0862">Zinc</keyword>
<evidence type="ECO:0000256" key="1">
    <source>
        <dbReference type="ARBA" id="ARBA00000436"/>
    </source>
</evidence>
<comment type="function">
    <text evidence="12">Cleaves proteins, imported into the mitochondrion, to their mature size. While most mitochondrial precursor proteins are processed to the mature form in one step by mitochondrial processing peptidase (MPP), the sequential cleavage by MIP of an octapeptide after initial processing by MPP is a required step for a subgroup of nuclear-encoded precursor proteins destined for the matrix or the inner membrane.</text>
</comment>
<keyword evidence="11" id="KW-0496">Mitochondrion</keyword>
<evidence type="ECO:0000256" key="4">
    <source>
        <dbReference type="ARBA" id="ARBA00012441"/>
    </source>
</evidence>
<dbReference type="AlphaFoldDB" id="A0A8H3QE32"/>
<dbReference type="GO" id="GO:0005759">
    <property type="term" value="C:mitochondrial matrix"/>
    <property type="evidence" value="ECO:0007669"/>
    <property type="project" value="UniProtKB-SubCell"/>
</dbReference>
<dbReference type="SUPFAM" id="SSF54277">
    <property type="entry name" value="CAD &amp; PB1 domains"/>
    <property type="match status" value="1"/>
</dbReference>
<evidence type="ECO:0000256" key="6">
    <source>
        <dbReference type="ARBA" id="ARBA00022723"/>
    </source>
</evidence>
<reference evidence="15" key="1">
    <citation type="submission" date="2019-10" db="EMBL/GenBank/DDBJ databases">
        <title>Conservation and host-specific expression of non-tandemly repeated heterogenous ribosome RNA gene in arbuscular mycorrhizal fungi.</title>
        <authorList>
            <person name="Maeda T."/>
            <person name="Kobayashi Y."/>
            <person name="Nakagawa T."/>
            <person name="Ezawa T."/>
            <person name="Yamaguchi K."/>
            <person name="Bino T."/>
            <person name="Nishimoto Y."/>
            <person name="Shigenobu S."/>
            <person name="Kawaguchi M."/>
        </authorList>
    </citation>
    <scope>NUCLEOTIDE SEQUENCE</scope>
    <source>
        <strain evidence="15">HR1</strain>
    </source>
</reference>